<dbReference type="Proteomes" id="UP001620597">
    <property type="component" value="Unassembled WGS sequence"/>
</dbReference>
<dbReference type="RefSeq" id="WP_416206749.1">
    <property type="nucleotide sequence ID" value="NZ_JBBKTX010000019.1"/>
</dbReference>
<protein>
    <submittedName>
        <fullName evidence="4">Helix-turn-helix domain-containing protein</fullName>
    </submittedName>
</protein>
<keyword evidence="2" id="KW-0804">Transcription</keyword>
<organism evidence="4 5">
    <name type="scientific">Oceanobacter antarcticus</name>
    <dbReference type="NCBI Taxonomy" id="3133425"/>
    <lineage>
        <taxon>Bacteria</taxon>
        <taxon>Pseudomonadati</taxon>
        <taxon>Pseudomonadota</taxon>
        <taxon>Gammaproteobacteria</taxon>
        <taxon>Oceanospirillales</taxon>
        <taxon>Oceanospirillaceae</taxon>
        <taxon>Oceanobacter</taxon>
    </lineage>
</organism>
<sequence length="83" mass="9814">MGKRDPLLFLPLPDDPRLLNICYQLQQQPEDSRTLAEWGAQVGASERTLQRLFQKQTRLTFQQWRQQLRLQIALQRLIDSVIP</sequence>
<evidence type="ECO:0000256" key="2">
    <source>
        <dbReference type="ARBA" id="ARBA00023163"/>
    </source>
</evidence>
<dbReference type="Pfam" id="PF12833">
    <property type="entry name" value="HTH_18"/>
    <property type="match status" value="1"/>
</dbReference>
<dbReference type="PANTHER" id="PTHR11019:SF199">
    <property type="entry name" value="HTH-TYPE TRANSCRIPTIONAL REGULATOR NIMR"/>
    <property type="match status" value="1"/>
</dbReference>
<accession>A0ABW8NL88</accession>
<evidence type="ECO:0000313" key="5">
    <source>
        <dbReference type="Proteomes" id="UP001620597"/>
    </source>
</evidence>
<evidence type="ECO:0000259" key="3">
    <source>
        <dbReference type="PROSITE" id="PS01124"/>
    </source>
</evidence>
<keyword evidence="5" id="KW-1185">Reference proteome</keyword>
<comment type="caution">
    <text evidence="4">The sequence shown here is derived from an EMBL/GenBank/DDBJ whole genome shotgun (WGS) entry which is preliminary data.</text>
</comment>
<keyword evidence="1" id="KW-0805">Transcription regulation</keyword>
<gene>
    <name evidence="4" type="ORF">WG929_15130</name>
</gene>
<dbReference type="EMBL" id="JBBKTX010000019">
    <property type="protein sequence ID" value="MFK4753747.1"/>
    <property type="molecule type" value="Genomic_DNA"/>
</dbReference>
<feature type="domain" description="HTH araC/xylS-type" evidence="3">
    <location>
        <begin position="19"/>
        <end position="83"/>
    </location>
</feature>
<reference evidence="4 5" key="1">
    <citation type="submission" date="2024-03" db="EMBL/GenBank/DDBJ databases">
        <title>High-quality draft genome sequence of Oceanobacter sp. wDCs-4.</title>
        <authorList>
            <person name="Dong C."/>
        </authorList>
    </citation>
    <scope>NUCLEOTIDE SEQUENCE [LARGE SCALE GENOMIC DNA]</scope>
    <source>
        <strain evidence="5">wDCs-4</strain>
    </source>
</reference>
<dbReference type="PROSITE" id="PS01124">
    <property type="entry name" value="HTH_ARAC_FAMILY_2"/>
    <property type="match status" value="1"/>
</dbReference>
<evidence type="ECO:0000256" key="1">
    <source>
        <dbReference type="ARBA" id="ARBA00023015"/>
    </source>
</evidence>
<dbReference type="Gene3D" id="1.10.10.60">
    <property type="entry name" value="Homeodomain-like"/>
    <property type="match status" value="1"/>
</dbReference>
<dbReference type="PANTHER" id="PTHR11019">
    <property type="entry name" value="HTH-TYPE TRANSCRIPTIONAL REGULATOR NIMR"/>
    <property type="match status" value="1"/>
</dbReference>
<proteinExistence type="predicted"/>
<dbReference type="SUPFAM" id="SSF46689">
    <property type="entry name" value="Homeodomain-like"/>
    <property type="match status" value="1"/>
</dbReference>
<dbReference type="InterPro" id="IPR009057">
    <property type="entry name" value="Homeodomain-like_sf"/>
</dbReference>
<evidence type="ECO:0000313" key="4">
    <source>
        <dbReference type="EMBL" id="MFK4753747.1"/>
    </source>
</evidence>
<name>A0ABW8NL88_9GAMM</name>
<dbReference type="InterPro" id="IPR018060">
    <property type="entry name" value="HTH_AraC"/>
</dbReference>